<name>A0A5A4N1K2_9CAUD</name>
<dbReference type="SUPFAM" id="SSF52540">
    <property type="entry name" value="P-loop containing nucleoside triphosphate hydrolases"/>
    <property type="match status" value="1"/>
</dbReference>
<dbReference type="Proteomes" id="UP000321622">
    <property type="component" value="Segment"/>
</dbReference>
<protein>
    <submittedName>
        <fullName evidence="2">Putative transposase B</fullName>
    </submittedName>
</protein>
<proteinExistence type="predicted"/>
<dbReference type="PANTHER" id="PTHR35894:SF1">
    <property type="entry name" value="PHOSPHORIBULOKINASE _ URIDINE KINASE FAMILY"/>
    <property type="match status" value="1"/>
</dbReference>
<gene>
    <name evidence="2" type="ORF">Fc22_12</name>
</gene>
<organism evidence="2 3">
    <name type="scientific">Pseudomonas phage Fc22</name>
    <dbReference type="NCBI Taxonomy" id="2301635"/>
    <lineage>
        <taxon>Viruses</taxon>
        <taxon>Duplodnaviria</taxon>
        <taxon>Heunggongvirae</taxon>
        <taxon>Uroviricota</taxon>
        <taxon>Caudoviricetes</taxon>
        <taxon>Guarnerosvirinae</taxon>
        <taxon>Torontovirus</taxon>
        <taxon>Torontovirus Fc22</taxon>
    </lineage>
</organism>
<dbReference type="PANTHER" id="PTHR35894">
    <property type="entry name" value="GENERAL SECRETION PATHWAY PROTEIN A-RELATED"/>
    <property type="match status" value="1"/>
</dbReference>
<sequence length="392" mass="43134">MLKLKEVLAGVSKTQADLARAVDLSPAAIAQLINHGLWPKSLDKSRLFGAVADFLYEHGANDDDIALLEEEMEPRRANAEAPATPENVQENEECDPMVMNKQVLLPATKKAFDIRRDPFEELQSADDMYVSPDIRYVREAMYHVARHDGFLAVVGESGAGKSTLRRDLVHRLNTENAPVIPIEPYVLAMEDSDTKGKTLRVTHIAEAMMAAVAPLERPKSSPEARFAQLHRALKVSHAAGFKHVLIIEEAHSLPIATLKHLKRLRELEDGFTKLVSIILIGQPELGTKLSPRNGDVREVVQRIEIVELESIPVAAVEKHLEFRFGRAGKQLSDVVDASGIQALIERLSTSGRDKTSQLYPLAIGNMMIAAMNLAVHVGEPLVTADVIEGGVR</sequence>
<keyword evidence="3" id="KW-1185">Reference proteome</keyword>
<accession>A0A5A4N1K2</accession>
<reference evidence="2 3" key="1">
    <citation type="submission" date="2018-08" db="EMBL/GenBank/DDBJ databases">
        <title>Characterization and comparative genomics of a group of B3-like Pseudomonas phages.</title>
        <authorList>
            <person name="Cazares A."/>
            <person name="Carballo-Ontiveros M.A."/>
            <person name="Guarneros G."/>
        </authorList>
    </citation>
    <scope>NUCLEOTIDE SEQUENCE [LARGE SCALE GENOMIC DNA]</scope>
</reference>
<dbReference type="SMART" id="SM00382">
    <property type="entry name" value="AAA"/>
    <property type="match status" value="1"/>
</dbReference>
<evidence type="ECO:0000313" key="2">
    <source>
        <dbReference type="EMBL" id="AYD80379.1"/>
    </source>
</evidence>
<dbReference type="InterPro" id="IPR052026">
    <property type="entry name" value="ExeA_AAA_ATPase_DNA-bind"/>
</dbReference>
<dbReference type="InterPro" id="IPR003593">
    <property type="entry name" value="AAA+_ATPase"/>
</dbReference>
<dbReference type="Gene3D" id="3.40.50.300">
    <property type="entry name" value="P-loop containing nucleotide triphosphate hydrolases"/>
    <property type="match status" value="1"/>
</dbReference>
<evidence type="ECO:0000313" key="3">
    <source>
        <dbReference type="Proteomes" id="UP000321622"/>
    </source>
</evidence>
<dbReference type="EMBL" id="MH719191">
    <property type="protein sequence ID" value="AYD80379.1"/>
    <property type="molecule type" value="Genomic_DNA"/>
</dbReference>
<evidence type="ECO:0000259" key="1">
    <source>
        <dbReference type="SMART" id="SM00382"/>
    </source>
</evidence>
<dbReference type="Pfam" id="PF13401">
    <property type="entry name" value="AAA_22"/>
    <property type="match status" value="1"/>
</dbReference>
<feature type="domain" description="AAA+ ATPase" evidence="1">
    <location>
        <begin position="147"/>
        <end position="326"/>
    </location>
</feature>
<dbReference type="InterPro" id="IPR027417">
    <property type="entry name" value="P-loop_NTPase"/>
</dbReference>
<dbReference type="InterPro" id="IPR049945">
    <property type="entry name" value="AAA_22"/>
</dbReference>
<dbReference type="GO" id="GO:0016887">
    <property type="term" value="F:ATP hydrolysis activity"/>
    <property type="evidence" value="ECO:0007669"/>
    <property type="project" value="InterPro"/>
</dbReference>